<evidence type="ECO:0000256" key="1">
    <source>
        <dbReference type="ARBA" id="ARBA00004141"/>
    </source>
</evidence>
<keyword evidence="5 7" id="KW-0472">Membrane</keyword>
<accession>A0A5J4YI68</accession>
<feature type="transmembrane region" description="Helical" evidence="7">
    <location>
        <begin position="721"/>
        <end position="750"/>
    </location>
</feature>
<feature type="compositionally biased region" description="Basic and acidic residues" evidence="6">
    <location>
        <begin position="59"/>
        <end position="76"/>
    </location>
</feature>
<comment type="caution">
    <text evidence="9">The sequence shown here is derived from an EMBL/GenBank/DDBJ whole genome shotgun (WGS) entry which is preliminary data.</text>
</comment>
<reference evidence="10" key="1">
    <citation type="journal article" date="2019" name="Nat. Commun.">
        <title>Expansion of phycobilisome linker gene families in mesophilic red algae.</title>
        <authorList>
            <person name="Lee J."/>
            <person name="Kim D."/>
            <person name="Bhattacharya D."/>
            <person name="Yoon H.S."/>
        </authorList>
    </citation>
    <scope>NUCLEOTIDE SEQUENCE [LARGE SCALE GENOMIC DNA]</scope>
    <source>
        <strain evidence="10">CCMP 1328</strain>
    </source>
</reference>
<keyword evidence="3 7" id="KW-0812">Transmembrane</keyword>
<comment type="subcellular location">
    <subcellularLocation>
        <location evidence="1">Membrane</location>
        <topology evidence="1">Multi-pass membrane protein</topology>
    </subcellularLocation>
</comment>
<feature type="transmembrane region" description="Helical" evidence="7">
    <location>
        <begin position="528"/>
        <end position="551"/>
    </location>
</feature>
<evidence type="ECO:0000313" key="9">
    <source>
        <dbReference type="EMBL" id="KAA8490722.1"/>
    </source>
</evidence>
<dbReference type="GO" id="GO:0055085">
    <property type="term" value="P:transmembrane transport"/>
    <property type="evidence" value="ECO:0007669"/>
    <property type="project" value="InterPro"/>
</dbReference>
<feature type="transmembrane region" description="Helical" evidence="7">
    <location>
        <begin position="634"/>
        <end position="662"/>
    </location>
</feature>
<feature type="compositionally biased region" description="Basic and acidic residues" evidence="6">
    <location>
        <begin position="1"/>
        <end position="10"/>
    </location>
</feature>
<dbReference type="EMBL" id="VRMN01000019">
    <property type="protein sequence ID" value="KAA8490722.1"/>
    <property type="molecule type" value="Genomic_DNA"/>
</dbReference>
<feature type="transmembrane region" description="Helical" evidence="7">
    <location>
        <begin position="577"/>
        <end position="595"/>
    </location>
</feature>
<dbReference type="OrthoDB" id="442352at2759"/>
<evidence type="ECO:0000256" key="4">
    <source>
        <dbReference type="ARBA" id="ARBA00022989"/>
    </source>
</evidence>
<evidence type="ECO:0000256" key="3">
    <source>
        <dbReference type="ARBA" id="ARBA00022692"/>
    </source>
</evidence>
<dbReference type="InterPro" id="IPR051475">
    <property type="entry name" value="Diverse_Ion_Transporter"/>
</dbReference>
<gene>
    <name evidence="9" type="ORF">FVE85_4353</name>
</gene>
<feature type="compositionally biased region" description="Low complexity" evidence="6">
    <location>
        <begin position="37"/>
        <end position="50"/>
    </location>
</feature>
<feature type="transmembrane region" description="Helical" evidence="7">
    <location>
        <begin position="448"/>
        <end position="473"/>
    </location>
</feature>
<feature type="transmembrane region" description="Helical" evidence="7">
    <location>
        <begin position="674"/>
        <end position="692"/>
    </location>
</feature>
<feature type="region of interest" description="Disordered" evidence="6">
    <location>
        <begin position="97"/>
        <end position="141"/>
    </location>
</feature>
<organism evidence="9 10">
    <name type="scientific">Porphyridium purpureum</name>
    <name type="common">Red alga</name>
    <name type="synonym">Porphyridium cruentum</name>
    <dbReference type="NCBI Taxonomy" id="35688"/>
    <lineage>
        <taxon>Eukaryota</taxon>
        <taxon>Rhodophyta</taxon>
        <taxon>Bangiophyceae</taxon>
        <taxon>Porphyridiales</taxon>
        <taxon>Porphyridiaceae</taxon>
        <taxon>Porphyridium</taxon>
    </lineage>
</organism>
<name>A0A5J4YI68_PORPP</name>
<feature type="region of interest" description="Disordered" evidence="6">
    <location>
        <begin position="1"/>
        <end position="76"/>
    </location>
</feature>
<feature type="transmembrane region" description="Helical" evidence="7">
    <location>
        <begin position="352"/>
        <end position="369"/>
    </location>
</feature>
<feature type="compositionally biased region" description="Polar residues" evidence="6">
    <location>
        <begin position="110"/>
        <end position="137"/>
    </location>
</feature>
<feature type="transmembrane region" description="Helical" evidence="7">
    <location>
        <begin position="762"/>
        <end position="783"/>
    </location>
</feature>
<dbReference type="PANTHER" id="PTHR43568">
    <property type="entry name" value="P PROTEIN"/>
    <property type="match status" value="1"/>
</dbReference>
<feature type="transmembrane region" description="Helical" evidence="7">
    <location>
        <begin position="195"/>
        <end position="216"/>
    </location>
</feature>
<proteinExistence type="predicted"/>
<evidence type="ECO:0000256" key="6">
    <source>
        <dbReference type="SAM" id="MobiDB-lite"/>
    </source>
</evidence>
<keyword evidence="4 7" id="KW-1133">Transmembrane helix</keyword>
<dbReference type="GO" id="GO:0016020">
    <property type="term" value="C:membrane"/>
    <property type="evidence" value="ECO:0007669"/>
    <property type="project" value="UniProtKB-SubCell"/>
</dbReference>
<evidence type="ECO:0000256" key="5">
    <source>
        <dbReference type="ARBA" id="ARBA00023136"/>
    </source>
</evidence>
<dbReference type="CDD" id="cd01116">
    <property type="entry name" value="P_permease"/>
    <property type="match status" value="1"/>
</dbReference>
<dbReference type="AlphaFoldDB" id="A0A5J4YI68"/>
<evidence type="ECO:0000313" key="10">
    <source>
        <dbReference type="Proteomes" id="UP000324585"/>
    </source>
</evidence>
<keyword evidence="10" id="KW-1185">Reference proteome</keyword>
<feature type="domain" description="Citrate transporter-like" evidence="8">
    <location>
        <begin position="365"/>
        <end position="728"/>
    </location>
</feature>
<dbReference type="Pfam" id="PF03600">
    <property type="entry name" value="CitMHS"/>
    <property type="match status" value="1"/>
</dbReference>
<feature type="transmembrane region" description="Helical" evidence="7">
    <location>
        <begin position="413"/>
        <end position="436"/>
    </location>
</feature>
<sequence length="792" mass="86854">MGNKASRLDADVEDAPQIIVEIDDAAPAGFGEHGDASRPSSARPSQSRPSLLGSVLAPEDPKETERRKLRNKVAEYHTGRRSIQQVLPDYVQGAGEYGGTDADNLIGATSRPSSASGHRYSSVSRPSTLRNRRSSGSVVPYSEDSIISGRKSVDTAMYRLKRREDREAEIAEVEAELEAELGKGVLDEEFGRRDYIMLAITFICCVGIAVAIFILGPGVHHDPDWKHTFGVSDAQPLYYPLDTHKSLSFVEFSGVAGAQEPVDESQNLTLSAQAGYCANNCADPEQDFVALDDVYEESKFEDFALLVEFKTSELASITNPEQQMPVVLVRTNSPTPIGVIIHSHQSQAIGRHQVVIAGLILIFLFILIMTDVVHRTLSAFMAMFIAIFFLVIFDKAPSLVDAWAHIDSGVIVLLFGMMIIVHVLSTTGIFEYMAVLSYQWSGGKSTRLFYILCTITAFLSAFLDNVTTVLLIAPVTINICTAMKIDPVPFLISEAIFSNIGGTATMIGDPPNIIIGTALSEYVGFVDFLVNLAPIVIVIFLVCIFFVRWWYRKEFAADADFLDVEEMKKEYRIRKKVLLAKCGIVFTSVIILFFTEPVHHVHAPWVALAGAVGLMLLSEPHDLHHTMESVEWDLLLFFIVLFITIESLAEMGLIAWIGDVIAGWIKSVDQSQQLTVAIVIFIWVSGIISGILDNIPYTLAMVPVVVQLSRDPELLLPINPLIWSLALGACLGGNMTLIGASANLVVVGIANRSGHAISFIRWLKVGPLVTLISLTLAMTYSLLRYSVGGDQN</sequence>
<evidence type="ECO:0000259" key="8">
    <source>
        <dbReference type="Pfam" id="PF03600"/>
    </source>
</evidence>
<protein>
    <submittedName>
        <fullName evidence="9">Putative transporter</fullName>
    </submittedName>
</protein>
<dbReference type="InterPro" id="IPR004680">
    <property type="entry name" value="Cit_transptr-like_dom"/>
</dbReference>
<evidence type="ECO:0000256" key="2">
    <source>
        <dbReference type="ARBA" id="ARBA00022448"/>
    </source>
</evidence>
<keyword evidence="2" id="KW-0813">Transport</keyword>
<evidence type="ECO:0000256" key="7">
    <source>
        <dbReference type="SAM" id="Phobius"/>
    </source>
</evidence>
<feature type="transmembrane region" description="Helical" evidence="7">
    <location>
        <begin position="376"/>
        <end position="393"/>
    </location>
</feature>
<dbReference type="Proteomes" id="UP000324585">
    <property type="component" value="Unassembled WGS sequence"/>
</dbReference>
<dbReference type="PANTHER" id="PTHR43568:SF1">
    <property type="entry name" value="P PROTEIN"/>
    <property type="match status" value="1"/>
</dbReference>